<reference evidence="10 11" key="1">
    <citation type="journal article" date="2021" name="Nat. Commun.">
        <title>Incipient diploidization of the medicinal plant Perilla within 10,000 years.</title>
        <authorList>
            <person name="Zhang Y."/>
            <person name="Shen Q."/>
            <person name="Leng L."/>
            <person name="Zhang D."/>
            <person name="Chen S."/>
            <person name="Shi Y."/>
            <person name="Ning Z."/>
            <person name="Chen S."/>
        </authorList>
    </citation>
    <scope>NUCLEOTIDE SEQUENCE [LARGE SCALE GENOMIC DNA]</scope>
    <source>
        <strain evidence="11">cv. PC099</strain>
    </source>
</reference>
<comment type="subcellular location">
    <subcellularLocation>
        <location evidence="2">Membrane</location>
        <topology evidence="2">Single-pass membrane protein</topology>
    </subcellularLocation>
</comment>
<keyword evidence="4 9" id="KW-0349">Heme</keyword>
<protein>
    <submittedName>
        <fullName evidence="10">Cytochrome P450</fullName>
    </submittedName>
</protein>
<comment type="caution">
    <text evidence="10">The sequence shown here is derived from an EMBL/GenBank/DDBJ whole genome shotgun (WGS) entry which is preliminary data.</text>
</comment>
<evidence type="ECO:0000256" key="7">
    <source>
        <dbReference type="ARBA" id="ARBA00023004"/>
    </source>
</evidence>
<evidence type="ECO:0000256" key="8">
    <source>
        <dbReference type="ARBA" id="ARBA00023033"/>
    </source>
</evidence>
<name>A0AAD4JH49_PERFH</name>
<dbReference type="GO" id="GO:0044550">
    <property type="term" value="P:secondary metabolite biosynthetic process"/>
    <property type="evidence" value="ECO:0007669"/>
    <property type="project" value="UniProtKB-ARBA"/>
</dbReference>
<gene>
    <name evidence="10" type="ORF">C2S53_014526</name>
</gene>
<dbReference type="GO" id="GO:0004497">
    <property type="term" value="F:monooxygenase activity"/>
    <property type="evidence" value="ECO:0007669"/>
    <property type="project" value="UniProtKB-KW"/>
</dbReference>
<evidence type="ECO:0000256" key="3">
    <source>
        <dbReference type="ARBA" id="ARBA00010617"/>
    </source>
</evidence>
<keyword evidence="6" id="KW-0560">Oxidoreductase</keyword>
<dbReference type="Pfam" id="PF00067">
    <property type="entry name" value="p450"/>
    <property type="match status" value="1"/>
</dbReference>
<dbReference type="PANTHER" id="PTHR47944">
    <property type="entry name" value="CYTOCHROME P450 98A9"/>
    <property type="match status" value="1"/>
</dbReference>
<dbReference type="Proteomes" id="UP001190926">
    <property type="component" value="Unassembled WGS sequence"/>
</dbReference>
<evidence type="ECO:0000256" key="9">
    <source>
        <dbReference type="PIRSR" id="PIRSR602401-1"/>
    </source>
</evidence>
<dbReference type="EMBL" id="SDAM02000062">
    <property type="protein sequence ID" value="KAH6833028.1"/>
    <property type="molecule type" value="Genomic_DNA"/>
</dbReference>
<dbReference type="GO" id="GO:0020037">
    <property type="term" value="F:heme binding"/>
    <property type="evidence" value="ECO:0007669"/>
    <property type="project" value="InterPro"/>
</dbReference>
<evidence type="ECO:0000256" key="6">
    <source>
        <dbReference type="ARBA" id="ARBA00023002"/>
    </source>
</evidence>
<keyword evidence="5 9" id="KW-0479">Metal-binding</keyword>
<feature type="binding site" description="axial binding residue" evidence="9">
    <location>
        <position position="458"/>
    </location>
    <ligand>
        <name>heme</name>
        <dbReference type="ChEBI" id="CHEBI:30413"/>
    </ligand>
    <ligandPart>
        <name>Fe</name>
        <dbReference type="ChEBI" id="CHEBI:18248"/>
    </ligandPart>
</feature>
<evidence type="ECO:0000256" key="4">
    <source>
        <dbReference type="ARBA" id="ARBA00022617"/>
    </source>
</evidence>
<dbReference type="InterPro" id="IPR001128">
    <property type="entry name" value="Cyt_P450"/>
</dbReference>
<accession>A0AAD4JH49</accession>
<dbReference type="GO" id="GO:0005506">
    <property type="term" value="F:iron ion binding"/>
    <property type="evidence" value="ECO:0007669"/>
    <property type="project" value="InterPro"/>
</dbReference>
<dbReference type="Gene3D" id="1.10.630.10">
    <property type="entry name" value="Cytochrome P450"/>
    <property type="match status" value="1"/>
</dbReference>
<dbReference type="GO" id="GO:0016705">
    <property type="term" value="F:oxidoreductase activity, acting on paired donors, with incorporation or reduction of molecular oxygen"/>
    <property type="evidence" value="ECO:0007669"/>
    <property type="project" value="InterPro"/>
</dbReference>
<dbReference type="AlphaFoldDB" id="A0AAD4JH49"/>
<keyword evidence="8" id="KW-0503">Monooxygenase</keyword>
<evidence type="ECO:0000256" key="1">
    <source>
        <dbReference type="ARBA" id="ARBA00001971"/>
    </source>
</evidence>
<comment type="cofactor">
    <cofactor evidence="1 9">
        <name>heme</name>
        <dbReference type="ChEBI" id="CHEBI:30413"/>
    </cofactor>
</comment>
<dbReference type="PRINTS" id="PR00463">
    <property type="entry name" value="EP450I"/>
</dbReference>
<dbReference type="GO" id="GO:0016020">
    <property type="term" value="C:membrane"/>
    <property type="evidence" value="ECO:0007669"/>
    <property type="project" value="UniProtKB-SubCell"/>
</dbReference>
<dbReference type="PANTHER" id="PTHR47944:SF4">
    <property type="entry name" value="OS09G0441700 PROTEIN"/>
    <property type="match status" value="1"/>
</dbReference>
<organism evidence="10 11">
    <name type="scientific">Perilla frutescens var. hirtella</name>
    <name type="common">Perilla citriodora</name>
    <name type="synonym">Perilla setoyensis</name>
    <dbReference type="NCBI Taxonomy" id="608512"/>
    <lineage>
        <taxon>Eukaryota</taxon>
        <taxon>Viridiplantae</taxon>
        <taxon>Streptophyta</taxon>
        <taxon>Embryophyta</taxon>
        <taxon>Tracheophyta</taxon>
        <taxon>Spermatophyta</taxon>
        <taxon>Magnoliopsida</taxon>
        <taxon>eudicotyledons</taxon>
        <taxon>Gunneridae</taxon>
        <taxon>Pentapetalae</taxon>
        <taxon>asterids</taxon>
        <taxon>lamiids</taxon>
        <taxon>Lamiales</taxon>
        <taxon>Lamiaceae</taxon>
        <taxon>Nepetoideae</taxon>
        <taxon>Elsholtzieae</taxon>
        <taxon>Perilla</taxon>
    </lineage>
</organism>
<evidence type="ECO:0000256" key="5">
    <source>
        <dbReference type="ARBA" id="ARBA00022723"/>
    </source>
</evidence>
<sequence>MEFLSLLALVSALFIIFYKSTKRIKKTTTHPVPLPPGPAGYPIVGCLLEMVKNKPTFRWIHNHMQRLDTEIACFRLGSVHVITVSSPELVRQIFKEQDDIFATRPDSMSARLTSNGYLSTALSPTGDQWKKMRRVIVSEVVTPSMHQWLHAKRCEEADHLVRYVYNQCQNPSTNGVVDVREAAKLYCGSTIRKMVFGKRFFGSGMEDGGPGIEEREHMDALFTILQYVYGFAIAQYIPLLEMCDLDGHKKILSDALDCLRKYQDPEVDNRAKMWRNGSRNTNEDILDVLIGLKDSNDDPLLSTQEIKAQLIEIFIAVIDNPSNVVEWAMSEMINEPRFLDLAYKELDGVVGKNKLVQESDLPQLNYIKACVKEALRLHPVAPFNLPHVSIADTIVGGYFIPKRSHLLISRRGLGRNPRVWKDPLKFKPERHIVDESSQVVFTDPELRMWSFSLGKRGCPAIVLGSNLMTLLLARLVQGFSWRLPSNVPVIELAESHQSMLLAKPLIAHATPRLEPQVYHQIQ</sequence>
<evidence type="ECO:0000313" key="10">
    <source>
        <dbReference type="EMBL" id="KAH6833028.1"/>
    </source>
</evidence>
<evidence type="ECO:0000313" key="11">
    <source>
        <dbReference type="Proteomes" id="UP001190926"/>
    </source>
</evidence>
<dbReference type="InterPro" id="IPR002401">
    <property type="entry name" value="Cyt_P450_E_grp-I"/>
</dbReference>
<dbReference type="SUPFAM" id="SSF48264">
    <property type="entry name" value="Cytochrome P450"/>
    <property type="match status" value="1"/>
</dbReference>
<proteinExistence type="inferred from homology"/>
<keyword evidence="11" id="KW-1185">Reference proteome</keyword>
<comment type="similarity">
    <text evidence="3">Belongs to the cytochrome P450 family.</text>
</comment>
<keyword evidence="7 9" id="KW-0408">Iron</keyword>
<evidence type="ECO:0000256" key="2">
    <source>
        <dbReference type="ARBA" id="ARBA00004167"/>
    </source>
</evidence>
<dbReference type="InterPro" id="IPR036396">
    <property type="entry name" value="Cyt_P450_sf"/>
</dbReference>